<dbReference type="SMART" id="SM01036">
    <property type="entry name" value="BP28CT"/>
    <property type="match status" value="1"/>
</dbReference>
<evidence type="ECO:0000256" key="8">
    <source>
        <dbReference type="ARBA" id="ARBA00023274"/>
    </source>
</evidence>
<dbReference type="InterPro" id="IPR056473">
    <property type="entry name" value="HEAT_Utp10/HEAT1"/>
</dbReference>
<keyword evidence="8 10" id="KW-0687">Ribonucleoprotein</keyword>
<dbReference type="InterPro" id="IPR040191">
    <property type="entry name" value="UTP10"/>
</dbReference>
<keyword evidence="5 10" id="KW-0698">rRNA processing</keyword>
<dbReference type="GO" id="GO:0034455">
    <property type="term" value="C:t-UTP complex"/>
    <property type="evidence" value="ECO:0007669"/>
    <property type="project" value="TreeGrafter"/>
</dbReference>
<name>A0A9W8AV68_9FUNG</name>
<dbReference type="Proteomes" id="UP001150925">
    <property type="component" value="Unassembled WGS sequence"/>
</dbReference>
<dbReference type="PROSITE" id="PS50077">
    <property type="entry name" value="HEAT_REPEAT"/>
    <property type="match status" value="1"/>
</dbReference>
<feature type="repeat" description="HEAT" evidence="9">
    <location>
        <begin position="523"/>
        <end position="561"/>
    </location>
</feature>
<protein>
    <recommendedName>
        <fullName evidence="3 10">U3 small nucleolar RNA-associated protein 10</fullName>
    </recommendedName>
</protein>
<dbReference type="SUPFAM" id="SSF48371">
    <property type="entry name" value="ARM repeat"/>
    <property type="match status" value="3"/>
</dbReference>
<dbReference type="InterPro" id="IPR000357">
    <property type="entry name" value="HEAT"/>
</dbReference>
<keyword evidence="7 10" id="KW-0539">Nucleus</keyword>
<comment type="subcellular location">
    <subcellularLocation>
        <location evidence="1 10">Nucleus</location>
        <location evidence="1 10">Nucleolus</location>
    </subcellularLocation>
</comment>
<organism evidence="13 14">
    <name type="scientific">Dispira parvispora</name>
    <dbReference type="NCBI Taxonomy" id="1520584"/>
    <lineage>
        <taxon>Eukaryota</taxon>
        <taxon>Fungi</taxon>
        <taxon>Fungi incertae sedis</taxon>
        <taxon>Zoopagomycota</taxon>
        <taxon>Kickxellomycotina</taxon>
        <taxon>Dimargaritomycetes</taxon>
        <taxon>Dimargaritales</taxon>
        <taxon>Dimargaritaceae</taxon>
        <taxon>Dispira</taxon>
    </lineage>
</organism>
<dbReference type="Pfam" id="PF08146">
    <property type="entry name" value="BP28CT"/>
    <property type="match status" value="1"/>
</dbReference>
<evidence type="ECO:0000313" key="13">
    <source>
        <dbReference type="EMBL" id="KAJ1963364.1"/>
    </source>
</evidence>
<dbReference type="InterPro" id="IPR012954">
    <property type="entry name" value="BP28_C_dom"/>
</dbReference>
<dbReference type="PANTHER" id="PTHR13457">
    <property type="entry name" value="BAP28"/>
    <property type="match status" value="1"/>
</dbReference>
<evidence type="ECO:0000256" key="6">
    <source>
        <dbReference type="ARBA" id="ARBA00022737"/>
    </source>
</evidence>
<evidence type="ECO:0000256" key="10">
    <source>
        <dbReference type="RuleBase" id="RU367065"/>
    </source>
</evidence>
<feature type="region of interest" description="Disordered" evidence="11">
    <location>
        <begin position="823"/>
        <end position="858"/>
    </location>
</feature>
<accession>A0A9W8AV68</accession>
<evidence type="ECO:0000256" key="7">
    <source>
        <dbReference type="ARBA" id="ARBA00023242"/>
    </source>
</evidence>
<evidence type="ECO:0000256" key="2">
    <source>
        <dbReference type="ARBA" id="ARBA00010559"/>
    </source>
</evidence>
<evidence type="ECO:0000313" key="14">
    <source>
        <dbReference type="Proteomes" id="UP001150925"/>
    </source>
</evidence>
<sequence length="1943" mass="217874">MDEPKILAELAHVFLEACVTSQHPNQTQRKQLAKVEHHLSPENAQGVIGWFSQNCPEQLDAEIQKILQTFPSRSQLAPEAELTQTLFSFIQGSVATSKHHQVEDNTSVYLALNHPMANLRLMSLKKMVDSTQLEDTEANLVMLDDSLLDRLGDNSEDMLRYVLSVPRLALVNDSARLIDGLRVIMKRVTRLNKETSQAMFAFILEQLPLHKPDLIPTVLELVFPCLFITHGSFQTAGCALEALEKSSLCEHPLLRGTTSLLSGLTTNDESTLIGYNTQLIQTLAKNLASLLEDEQGSTSMEFYQALAKFPLMEPFVYMILTTVVLAMSTSGVTKDQCYRTHAQVLGQLSRTIYQLGQGDISDELVKQVVESIPSAGTDFPFLEKWTCGTVDKQQELALATYVHCLLKLLRSLHRPNAYVPYTWFELFSTSTDAELTLPQAYQRGLVQVTAVMLGGAMHPALQSTVVSVLFEQHLKEEWLSFLAAIWCQEGYPSQVRSNALLLAKAYLQGFLTSQGAVMDFQLLLPSLLLALADSQGSVRSAAVACLGALAPTVQGQHCLATTKLAPEQLTQYIYAVGSFYGPETANVQYILPNTTCLVITHLLGNREEFLLDPQSVQRSLQTCLDKQSPFYQEQVDTLQPTFLSLMSYHPVWVNPCLQKRYLQLFCLVHPDCKPKVVQPILEDSMQALNKDPKGLSRLPLLLESIRIFVHILVSQGVSKKGREWEILLQLLDPTVLANGASTMANVMVSHRQTIHLTTLGLLTPAFFQQLKANRYHALIGQIFILAQQSDLEVNQAIRTLLRTVDIPAEFLQYELASIAQQLASPGGPSEEMEPTAQNQLNKRSIAPSSSNKKQNTKDSDVSLSQATLEAALQYLVFLLELVELRPQSPEGVCLVAPLFTTLAKVMDLQQSPSSTSLEYAKQLILSVLYHIFTEAAGSVTDGGDYQVPEVPLEADLIRVDLLVQCMRFTSNSQTVRHILQVLGSLAVLFPDKVLHNVMPIFTFMGVSVLQQDDEYTFQVIQLTLEKIMRAMLKLHEKAALHDLSDAARSDLSLTQQIPPAMTPILYIFIDALYHIPKHRRLPFYTALTRTLGAPLCLPTLWSFTLERHTDRWLRAHHQLVDPDNIIEFCVELGDQFPLDIELGSLTTLLRNMMLVPTHLPKQRETQGDFLTQWQPRCLVDLSKASVTPKFLRQYYHSVLQLVQDVLQSGGLIGKFAALGANKAAVMEQAERLLGDFMETMLQVVEHLSQAIRDAHQDGPNSAQIRRHWVEVMDTAHGVLQNVERLLSLDAFIKMSTGLLNHTNREIRYQGLQMLVQKLQSLPAILRSLTDENRQTLVGLLPLLNQLITQESVAGSKGVVQDSTVDPALVLQLAVASVTHLATFFAADTPKPFVNMVPVIIGPHALMNSNTQVSTSSVLCLVFLCRGLGPRILDHMSPLVNKTVAMISQALESGATSAVAMSKDRLNIMIAGIRLLEELVLRLPQFTVAFVDPILNLLFHPVLCESLPEATFSLTLAETQGDDDVMMDDSEPTQAPKEHAYLIQHVKSLLQAMLAELKHSTVLVALFKQYDEIVNHQPAHVVTSYLDTVCAFIKEARIDDLQELYAPAVKFFLRALEFRRTVVPNATAQELTPLQARYLTSHNQNPLQLVDHVEQLVIRALTYFSAKLNEAMFKPMFLKLVDWVNQSDEEVDRPLLLIPFFRLVEQLLVRLKSIVTPYYSYVLPFTLQVLEQRFILDPIRVDPETGEFSTKGLEPLDFVFCALSDHLWRHAMQSLTAVFLHDTTGDYCSRGLFPQLLQAITSQMTRLAAVYPITQPPTLATQAGVVDQFPSLGKTYRQRIREVFIPCLVHLSVRYKEENDWKELNHQTLLLTQHDSSSVRIASLFVVQSLYQCHQEDFLMLLPESIPYFSELLEDENSAVERVCQKTLHIIEEYLGEPIQKYLE</sequence>
<dbReference type="OrthoDB" id="31183at2759"/>
<keyword evidence="4 10" id="KW-0690">Ribosome biogenesis</keyword>
<dbReference type="GO" id="GO:0030686">
    <property type="term" value="C:90S preribosome"/>
    <property type="evidence" value="ECO:0007669"/>
    <property type="project" value="TreeGrafter"/>
</dbReference>
<comment type="caution">
    <text evidence="13">The sequence shown here is derived from an EMBL/GenBank/DDBJ whole genome shotgun (WGS) entry which is preliminary data.</text>
</comment>
<keyword evidence="6" id="KW-0677">Repeat</keyword>
<comment type="similarity">
    <text evidence="2 10">Belongs to the HEATR1/UTP10 family.</text>
</comment>
<dbReference type="Gene3D" id="1.25.10.10">
    <property type="entry name" value="Leucine-rich Repeat Variant"/>
    <property type="match status" value="2"/>
</dbReference>
<evidence type="ECO:0000259" key="12">
    <source>
        <dbReference type="SMART" id="SM01036"/>
    </source>
</evidence>
<feature type="domain" description="BP28 C-terminal" evidence="12">
    <location>
        <begin position="1597"/>
        <end position="1786"/>
    </location>
</feature>
<gene>
    <name evidence="13" type="primary">UTP10_2</name>
    <name evidence="13" type="ORF">IWQ62_003241</name>
</gene>
<dbReference type="PANTHER" id="PTHR13457:SF1">
    <property type="entry name" value="HEAT REPEAT-CONTAINING PROTEIN 1"/>
    <property type="match status" value="1"/>
</dbReference>
<comment type="function">
    <text evidence="10">Involved in nucleolar processing of pre-18S ribosomal RNA.</text>
</comment>
<dbReference type="InterPro" id="IPR021133">
    <property type="entry name" value="HEAT_type_2"/>
</dbReference>
<evidence type="ECO:0000256" key="3">
    <source>
        <dbReference type="ARBA" id="ARBA00015399"/>
    </source>
</evidence>
<keyword evidence="14" id="KW-1185">Reference proteome</keyword>
<dbReference type="Pfam" id="PF23243">
    <property type="entry name" value="HEAT_HEATR1"/>
    <property type="match status" value="1"/>
</dbReference>
<dbReference type="InterPro" id="IPR011989">
    <property type="entry name" value="ARM-like"/>
</dbReference>
<dbReference type="GO" id="GO:0045943">
    <property type="term" value="P:positive regulation of transcription by RNA polymerase I"/>
    <property type="evidence" value="ECO:0007669"/>
    <property type="project" value="TreeGrafter"/>
</dbReference>
<evidence type="ECO:0000256" key="11">
    <source>
        <dbReference type="SAM" id="MobiDB-lite"/>
    </source>
</evidence>
<dbReference type="EMBL" id="JANBPY010000835">
    <property type="protein sequence ID" value="KAJ1963364.1"/>
    <property type="molecule type" value="Genomic_DNA"/>
</dbReference>
<feature type="compositionally biased region" description="Polar residues" evidence="11">
    <location>
        <begin position="835"/>
        <end position="853"/>
    </location>
</feature>
<evidence type="ECO:0000256" key="1">
    <source>
        <dbReference type="ARBA" id="ARBA00004604"/>
    </source>
</evidence>
<evidence type="ECO:0000256" key="9">
    <source>
        <dbReference type="PROSITE-ProRule" id="PRU00103"/>
    </source>
</evidence>
<evidence type="ECO:0000256" key="4">
    <source>
        <dbReference type="ARBA" id="ARBA00022517"/>
    </source>
</evidence>
<dbReference type="InterPro" id="IPR016024">
    <property type="entry name" value="ARM-type_fold"/>
</dbReference>
<dbReference type="GO" id="GO:0032040">
    <property type="term" value="C:small-subunit processome"/>
    <property type="evidence" value="ECO:0007669"/>
    <property type="project" value="TreeGrafter"/>
</dbReference>
<comment type="subunit">
    <text evidence="10">Component of the ribosomal small subunit (SSU) processome.</text>
</comment>
<evidence type="ECO:0000256" key="5">
    <source>
        <dbReference type="ARBA" id="ARBA00022552"/>
    </source>
</evidence>
<proteinExistence type="inferred from homology"/>
<dbReference type="Pfam" id="PF02985">
    <property type="entry name" value="HEAT"/>
    <property type="match status" value="1"/>
</dbReference>
<dbReference type="GO" id="GO:0030515">
    <property type="term" value="F:snoRNA binding"/>
    <property type="evidence" value="ECO:0007669"/>
    <property type="project" value="TreeGrafter"/>
</dbReference>
<reference evidence="13" key="1">
    <citation type="submission" date="2022-07" db="EMBL/GenBank/DDBJ databases">
        <title>Phylogenomic reconstructions and comparative analyses of Kickxellomycotina fungi.</title>
        <authorList>
            <person name="Reynolds N.K."/>
            <person name="Stajich J.E."/>
            <person name="Barry K."/>
            <person name="Grigoriev I.V."/>
            <person name="Crous P."/>
            <person name="Smith M.E."/>
        </authorList>
    </citation>
    <scope>NUCLEOTIDE SEQUENCE</scope>
    <source>
        <strain evidence="13">RSA 1196</strain>
    </source>
</reference>
<dbReference type="GO" id="GO:0000462">
    <property type="term" value="P:maturation of SSU-rRNA from tricistronic rRNA transcript (SSU-rRNA, 5.8S rRNA, LSU-rRNA)"/>
    <property type="evidence" value="ECO:0007669"/>
    <property type="project" value="TreeGrafter"/>
</dbReference>